<reference evidence="1 2" key="1">
    <citation type="submission" date="2019-01" db="EMBL/GenBank/DDBJ databases">
        <authorList>
            <person name="Ramaprasad A."/>
        </authorList>
    </citation>
    <scope>NUCLEOTIDE SEQUENCE [LARGE SCALE GENOMIC DNA]</scope>
</reference>
<accession>A0A449C178</accession>
<dbReference type="OrthoDB" id="10523212at2759"/>
<organism evidence="1 2">
    <name type="scientific">Plasmodium vinckei vinckei</name>
    <dbReference type="NCBI Taxonomy" id="54757"/>
    <lineage>
        <taxon>Eukaryota</taxon>
        <taxon>Sar</taxon>
        <taxon>Alveolata</taxon>
        <taxon>Apicomplexa</taxon>
        <taxon>Aconoidasida</taxon>
        <taxon>Haemosporida</taxon>
        <taxon>Plasmodiidae</taxon>
        <taxon>Plasmodium</taxon>
        <taxon>Plasmodium (Vinckeia)</taxon>
    </lineage>
</organism>
<dbReference type="VEuPathDB" id="PlasmoDB:PVVCY_API_0100030"/>
<evidence type="ECO:0000313" key="2">
    <source>
        <dbReference type="Proteomes" id="UP000290582"/>
    </source>
</evidence>
<dbReference type="KEGG" id="pvv:PVVCY_API_0100030"/>
<dbReference type="AlphaFoldDB" id="A0A449C178"/>
<dbReference type="RefSeq" id="XP_037490965.1">
    <property type="nucleotide sequence ID" value="NW_023618544.1"/>
</dbReference>
<evidence type="ECO:0000313" key="1">
    <source>
        <dbReference type="EMBL" id="VEV59431.1"/>
    </source>
</evidence>
<protein>
    <submittedName>
        <fullName evidence="1">Uncharacterized protein</fullName>
    </submittedName>
</protein>
<name>A0A449C178_PLAVN</name>
<sequence>MKINIIKYYYNKYKVLNKNIVKNKNNNFILKYSSIIKLYFYEYIKNKLQVFSFKGILLNRGIKNNNILIIKYDNYNVIFLYFYLNSKNLINIFKLGKLNLNKILL</sequence>
<dbReference type="Proteomes" id="UP000290582">
    <property type="component" value="Apicoplast PVVCY_API"/>
</dbReference>
<dbReference type="GeneID" id="59893178"/>
<dbReference type="EMBL" id="LR215071">
    <property type="protein sequence ID" value="VEV59431.1"/>
    <property type="molecule type" value="Genomic_DNA"/>
</dbReference>
<proteinExistence type="predicted"/>
<gene>
    <name evidence="1" type="ORF">PVVCY_API_0100030</name>
</gene>